<accession>A0A0R3Q7D9</accession>
<feature type="region of interest" description="Disordered" evidence="1">
    <location>
        <begin position="56"/>
        <end position="90"/>
    </location>
</feature>
<dbReference type="Proteomes" id="UP000280834">
    <property type="component" value="Unassembled WGS sequence"/>
</dbReference>
<gene>
    <name evidence="2" type="ORF">BTMF_LOCUS1571</name>
</gene>
<sequence length="90" mass="10735">MKYLSANRPKVKNNRRQQREFTCPSRVLNDEEIQRVEKYNGKHNILAINDDVQAKDSYDNSRVKKKRGRKQRQSAQPVLLIVQPKRREET</sequence>
<feature type="compositionally biased region" description="Basic residues" evidence="1">
    <location>
        <begin position="63"/>
        <end position="72"/>
    </location>
</feature>
<evidence type="ECO:0000313" key="2">
    <source>
        <dbReference type="EMBL" id="VDO10541.1"/>
    </source>
</evidence>
<proteinExistence type="predicted"/>
<protein>
    <submittedName>
        <fullName evidence="2 4">Uncharacterized protein</fullName>
    </submittedName>
</protein>
<organism evidence="4">
    <name type="scientific">Brugia timori</name>
    <dbReference type="NCBI Taxonomy" id="42155"/>
    <lineage>
        <taxon>Eukaryota</taxon>
        <taxon>Metazoa</taxon>
        <taxon>Ecdysozoa</taxon>
        <taxon>Nematoda</taxon>
        <taxon>Chromadorea</taxon>
        <taxon>Rhabditida</taxon>
        <taxon>Spirurina</taxon>
        <taxon>Spiruromorpha</taxon>
        <taxon>Filarioidea</taxon>
        <taxon>Onchocercidae</taxon>
        <taxon>Brugia</taxon>
    </lineage>
</organism>
<keyword evidence="3" id="KW-1185">Reference proteome</keyword>
<evidence type="ECO:0000256" key="1">
    <source>
        <dbReference type="SAM" id="MobiDB-lite"/>
    </source>
</evidence>
<dbReference type="EMBL" id="UZAG01001153">
    <property type="protein sequence ID" value="VDO10541.1"/>
    <property type="molecule type" value="Genomic_DNA"/>
</dbReference>
<reference evidence="2 3" key="2">
    <citation type="submission" date="2018-11" db="EMBL/GenBank/DDBJ databases">
        <authorList>
            <consortium name="Pathogen Informatics"/>
        </authorList>
    </citation>
    <scope>NUCLEOTIDE SEQUENCE [LARGE SCALE GENOMIC DNA]</scope>
</reference>
<dbReference type="WBParaSite" id="BTMF_0000224301-mRNA-1">
    <property type="protein sequence ID" value="BTMF_0000224301-mRNA-1"/>
    <property type="gene ID" value="BTMF_0000224301"/>
</dbReference>
<dbReference type="AlphaFoldDB" id="A0A0R3Q7D9"/>
<reference evidence="4" key="1">
    <citation type="submission" date="2017-02" db="UniProtKB">
        <authorList>
            <consortium name="WormBaseParasite"/>
        </authorList>
    </citation>
    <scope>IDENTIFICATION</scope>
</reference>
<evidence type="ECO:0000313" key="3">
    <source>
        <dbReference type="Proteomes" id="UP000280834"/>
    </source>
</evidence>
<evidence type="ECO:0000313" key="4">
    <source>
        <dbReference type="WBParaSite" id="BTMF_0000224301-mRNA-1"/>
    </source>
</evidence>
<name>A0A0R3Q7D9_9BILA</name>